<sequence>MIEQSNSQTGIFSSSRRSAAMIDRSNTLRSEWWLNVDYAETIDLSDKRVLEALRTRPPQSS</sequence>
<accession>A0A7T4UQ64</accession>
<dbReference type="AlphaFoldDB" id="A0A7T4UQ64"/>
<protein>
    <submittedName>
        <fullName evidence="1">Uncharacterized protein</fullName>
    </submittedName>
</protein>
<dbReference type="EMBL" id="CP066167">
    <property type="protein sequence ID" value="QQD18157.1"/>
    <property type="molecule type" value="Genomic_DNA"/>
</dbReference>
<dbReference type="Proteomes" id="UP000596063">
    <property type="component" value="Chromosome"/>
</dbReference>
<evidence type="ECO:0000313" key="2">
    <source>
        <dbReference type="Proteomes" id="UP000596063"/>
    </source>
</evidence>
<keyword evidence="2" id="KW-1185">Reference proteome</keyword>
<evidence type="ECO:0000313" key="1">
    <source>
        <dbReference type="EMBL" id="QQD18157.1"/>
    </source>
</evidence>
<organism evidence="1 2">
    <name type="scientific">Spongiibacter nanhainus</name>
    <dbReference type="NCBI Taxonomy" id="2794344"/>
    <lineage>
        <taxon>Bacteria</taxon>
        <taxon>Pseudomonadati</taxon>
        <taxon>Pseudomonadota</taxon>
        <taxon>Gammaproteobacteria</taxon>
        <taxon>Cellvibrionales</taxon>
        <taxon>Spongiibacteraceae</taxon>
        <taxon>Spongiibacter</taxon>
    </lineage>
</organism>
<gene>
    <name evidence="1" type="ORF">I6N98_17750</name>
</gene>
<proteinExistence type="predicted"/>
<dbReference type="RefSeq" id="WP_198569655.1">
    <property type="nucleotide sequence ID" value="NZ_CP066167.1"/>
</dbReference>
<name>A0A7T4UQ64_9GAMM</name>
<reference evidence="1 2" key="1">
    <citation type="submission" date="2020-12" db="EMBL/GenBank/DDBJ databases">
        <authorList>
            <person name="Shan Y."/>
        </authorList>
    </citation>
    <scope>NUCLEOTIDE SEQUENCE [LARGE SCALE GENOMIC DNA]</scope>
    <source>
        <strain evidence="2">csc3.9</strain>
    </source>
</reference>
<dbReference type="KEGG" id="snan:I6N98_17750"/>